<keyword evidence="4 6" id="KW-1133">Transmembrane helix</keyword>
<dbReference type="Proteomes" id="UP001186944">
    <property type="component" value="Unassembled WGS sequence"/>
</dbReference>
<evidence type="ECO:0000256" key="5">
    <source>
        <dbReference type="ARBA" id="ARBA00023136"/>
    </source>
</evidence>
<dbReference type="InterPro" id="IPR000157">
    <property type="entry name" value="TIR_dom"/>
</dbReference>
<dbReference type="GO" id="GO:0038023">
    <property type="term" value="F:signaling receptor activity"/>
    <property type="evidence" value="ECO:0007669"/>
    <property type="project" value="TreeGrafter"/>
</dbReference>
<protein>
    <recommendedName>
        <fullName evidence="7">TIR domain-containing protein</fullName>
    </recommendedName>
</protein>
<dbReference type="PANTHER" id="PTHR24365">
    <property type="entry name" value="TOLL-LIKE RECEPTOR"/>
    <property type="match status" value="1"/>
</dbReference>
<name>A0AA88XJ41_PINIB</name>
<organism evidence="8 9">
    <name type="scientific">Pinctada imbricata</name>
    <name type="common">Atlantic pearl-oyster</name>
    <name type="synonym">Pinctada martensii</name>
    <dbReference type="NCBI Taxonomy" id="66713"/>
    <lineage>
        <taxon>Eukaryota</taxon>
        <taxon>Metazoa</taxon>
        <taxon>Spiralia</taxon>
        <taxon>Lophotrochozoa</taxon>
        <taxon>Mollusca</taxon>
        <taxon>Bivalvia</taxon>
        <taxon>Autobranchia</taxon>
        <taxon>Pteriomorphia</taxon>
        <taxon>Pterioida</taxon>
        <taxon>Pterioidea</taxon>
        <taxon>Pteriidae</taxon>
        <taxon>Pinctada</taxon>
    </lineage>
</organism>
<comment type="caution">
    <text evidence="8">The sequence shown here is derived from an EMBL/GenBank/DDBJ whole genome shotgun (WGS) entry which is preliminary data.</text>
</comment>
<evidence type="ECO:0000256" key="3">
    <source>
        <dbReference type="ARBA" id="ARBA00022729"/>
    </source>
</evidence>
<dbReference type="AlphaFoldDB" id="A0AA88XJ41"/>
<dbReference type="GO" id="GO:0007165">
    <property type="term" value="P:signal transduction"/>
    <property type="evidence" value="ECO:0007669"/>
    <property type="project" value="InterPro"/>
</dbReference>
<keyword evidence="9" id="KW-1185">Reference proteome</keyword>
<dbReference type="GO" id="GO:0005886">
    <property type="term" value="C:plasma membrane"/>
    <property type="evidence" value="ECO:0007669"/>
    <property type="project" value="TreeGrafter"/>
</dbReference>
<feature type="domain" description="TIR" evidence="7">
    <location>
        <begin position="140"/>
        <end position="282"/>
    </location>
</feature>
<comment type="subcellular location">
    <subcellularLocation>
        <location evidence="1">Membrane</location>
    </subcellularLocation>
</comment>
<evidence type="ECO:0000313" key="8">
    <source>
        <dbReference type="EMBL" id="KAK3086153.1"/>
    </source>
</evidence>
<dbReference type="PROSITE" id="PS50104">
    <property type="entry name" value="TIR"/>
    <property type="match status" value="1"/>
</dbReference>
<evidence type="ECO:0000256" key="2">
    <source>
        <dbReference type="ARBA" id="ARBA00022692"/>
    </source>
</evidence>
<proteinExistence type="predicted"/>
<dbReference type="Gene3D" id="3.40.50.10140">
    <property type="entry name" value="Toll/interleukin-1 receptor homology (TIR) domain"/>
    <property type="match status" value="1"/>
</dbReference>
<keyword evidence="5 6" id="KW-0472">Membrane</keyword>
<dbReference type="SMART" id="SM00255">
    <property type="entry name" value="TIR"/>
    <property type="match status" value="1"/>
</dbReference>
<evidence type="ECO:0000256" key="6">
    <source>
        <dbReference type="SAM" id="Phobius"/>
    </source>
</evidence>
<dbReference type="Pfam" id="PF01582">
    <property type="entry name" value="TIR"/>
    <property type="match status" value="1"/>
</dbReference>
<evidence type="ECO:0000259" key="7">
    <source>
        <dbReference type="PROSITE" id="PS50104"/>
    </source>
</evidence>
<dbReference type="SUPFAM" id="SSF52200">
    <property type="entry name" value="Toll/Interleukin receptor TIR domain"/>
    <property type="match status" value="1"/>
</dbReference>
<dbReference type="InterPro" id="IPR035897">
    <property type="entry name" value="Toll_tir_struct_dom_sf"/>
</dbReference>
<sequence>MKVFDELSEGSFISINLIGNDISCTCETLKFLTWMQSKQRIGSRIRFLNFEKYTCFSANYRQKNFINISEIILELQKNCSSKTAVFVISGFVLVLFIVIVIAGILYRYRWKLRYIYHMTRRSLRGYFLLQNHDGSEIKCFEFDAFVSYAEEDAHFAHETLKSKVLSKYPSAKLCYHKEHFLPGRSIPESIVNAVNCSRKTVCVLSEHFLASEWCIYEFKMANLEKIYKRCDQNSLLVLKFGNVNLDSLPADIMIYLKSRSYMEIPYNIDDSDGFWDLIVNAIMDE</sequence>
<accession>A0AA88XJ41</accession>
<keyword evidence="3" id="KW-0732">Signal</keyword>
<reference evidence="8" key="1">
    <citation type="submission" date="2019-08" db="EMBL/GenBank/DDBJ databases">
        <title>The improved chromosome-level genome for the pearl oyster Pinctada fucata martensii using PacBio sequencing and Hi-C.</title>
        <authorList>
            <person name="Zheng Z."/>
        </authorList>
    </citation>
    <scope>NUCLEOTIDE SEQUENCE</scope>
    <source>
        <strain evidence="8">ZZ-2019</strain>
        <tissue evidence="8">Adductor muscle</tissue>
    </source>
</reference>
<gene>
    <name evidence="8" type="ORF">FSP39_014381</name>
</gene>
<dbReference type="EMBL" id="VSWD01000012">
    <property type="protein sequence ID" value="KAK3086153.1"/>
    <property type="molecule type" value="Genomic_DNA"/>
</dbReference>
<keyword evidence="2 6" id="KW-0812">Transmembrane</keyword>
<feature type="transmembrane region" description="Helical" evidence="6">
    <location>
        <begin position="84"/>
        <end position="108"/>
    </location>
</feature>
<evidence type="ECO:0000256" key="4">
    <source>
        <dbReference type="ARBA" id="ARBA00022989"/>
    </source>
</evidence>
<dbReference type="PANTHER" id="PTHR24365:SF541">
    <property type="entry name" value="PROTEIN TOLL-RELATED"/>
    <property type="match status" value="1"/>
</dbReference>
<evidence type="ECO:0000256" key="1">
    <source>
        <dbReference type="ARBA" id="ARBA00004370"/>
    </source>
</evidence>
<evidence type="ECO:0000313" key="9">
    <source>
        <dbReference type="Proteomes" id="UP001186944"/>
    </source>
</evidence>